<accession>A0ACB6ZNG8</accession>
<dbReference type="EMBL" id="MU117978">
    <property type="protein sequence ID" value="KAF9651147.1"/>
    <property type="molecule type" value="Genomic_DNA"/>
</dbReference>
<name>A0ACB6ZNG8_THEGA</name>
<sequence length="181" mass="19703">MSNTIVLCGPSGSGKTAAVYACAAELDWEVFEVYPGVGKRSGAALDNLIGQVGRNHLVMKQGGRHLSPAPDKDNILTRFLGQDDPPPTVEPVQKLQARAKQSLTLLEEVDILYKDDVNFWPTVINIIRDCRRPVVLTCNDINLLPLDQLPVQNILSFTQPPTPVSVAYLSAICRAEGAQPD</sequence>
<organism evidence="1 2">
    <name type="scientific">Thelephora ganbajun</name>
    <name type="common">Ganba fungus</name>
    <dbReference type="NCBI Taxonomy" id="370292"/>
    <lineage>
        <taxon>Eukaryota</taxon>
        <taxon>Fungi</taxon>
        <taxon>Dikarya</taxon>
        <taxon>Basidiomycota</taxon>
        <taxon>Agaricomycotina</taxon>
        <taxon>Agaricomycetes</taxon>
        <taxon>Thelephorales</taxon>
        <taxon>Thelephoraceae</taxon>
        <taxon>Thelephora</taxon>
    </lineage>
</organism>
<gene>
    <name evidence="1" type="ORF">BDM02DRAFT_3082450</name>
</gene>
<protein>
    <submittedName>
        <fullName evidence="1">Uncharacterized protein</fullName>
    </submittedName>
</protein>
<comment type="caution">
    <text evidence="1">The sequence shown here is derived from an EMBL/GenBank/DDBJ whole genome shotgun (WGS) entry which is preliminary data.</text>
</comment>
<proteinExistence type="predicted"/>
<dbReference type="Proteomes" id="UP000886501">
    <property type="component" value="Unassembled WGS sequence"/>
</dbReference>
<reference evidence="1" key="1">
    <citation type="submission" date="2019-10" db="EMBL/GenBank/DDBJ databases">
        <authorList>
            <consortium name="DOE Joint Genome Institute"/>
            <person name="Kuo A."/>
            <person name="Miyauchi S."/>
            <person name="Kiss E."/>
            <person name="Drula E."/>
            <person name="Kohler A."/>
            <person name="Sanchez-Garcia M."/>
            <person name="Andreopoulos B."/>
            <person name="Barry K.W."/>
            <person name="Bonito G."/>
            <person name="Buee M."/>
            <person name="Carver A."/>
            <person name="Chen C."/>
            <person name="Cichocki N."/>
            <person name="Clum A."/>
            <person name="Culley D."/>
            <person name="Crous P.W."/>
            <person name="Fauchery L."/>
            <person name="Girlanda M."/>
            <person name="Hayes R."/>
            <person name="Keri Z."/>
            <person name="Labutti K."/>
            <person name="Lipzen A."/>
            <person name="Lombard V."/>
            <person name="Magnuson J."/>
            <person name="Maillard F."/>
            <person name="Morin E."/>
            <person name="Murat C."/>
            <person name="Nolan M."/>
            <person name="Ohm R."/>
            <person name="Pangilinan J."/>
            <person name="Pereira M."/>
            <person name="Perotto S."/>
            <person name="Peter M."/>
            <person name="Riley R."/>
            <person name="Sitrit Y."/>
            <person name="Stielow B."/>
            <person name="Szollosi G."/>
            <person name="Zifcakova L."/>
            <person name="Stursova M."/>
            <person name="Spatafora J.W."/>
            <person name="Tedersoo L."/>
            <person name="Vaario L.-M."/>
            <person name="Yamada A."/>
            <person name="Yan M."/>
            <person name="Wang P."/>
            <person name="Xu J."/>
            <person name="Bruns T."/>
            <person name="Baldrian P."/>
            <person name="Vilgalys R."/>
            <person name="Henrissat B."/>
            <person name="Grigoriev I.V."/>
            <person name="Hibbett D."/>
            <person name="Nagy L.G."/>
            <person name="Martin F.M."/>
        </authorList>
    </citation>
    <scope>NUCLEOTIDE SEQUENCE</scope>
    <source>
        <strain evidence="1">P2</strain>
    </source>
</reference>
<keyword evidence="2" id="KW-1185">Reference proteome</keyword>
<evidence type="ECO:0000313" key="2">
    <source>
        <dbReference type="Proteomes" id="UP000886501"/>
    </source>
</evidence>
<evidence type="ECO:0000313" key="1">
    <source>
        <dbReference type="EMBL" id="KAF9651147.1"/>
    </source>
</evidence>
<feature type="non-terminal residue" evidence="1">
    <location>
        <position position="181"/>
    </location>
</feature>
<reference evidence="1" key="2">
    <citation type="journal article" date="2020" name="Nat. Commun.">
        <title>Large-scale genome sequencing of mycorrhizal fungi provides insights into the early evolution of symbiotic traits.</title>
        <authorList>
            <person name="Miyauchi S."/>
            <person name="Kiss E."/>
            <person name="Kuo A."/>
            <person name="Drula E."/>
            <person name="Kohler A."/>
            <person name="Sanchez-Garcia M."/>
            <person name="Morin E."/>
            <person name="Andreopoulos B."/>
            <person name="Barry K.W."/>
            <person name="Bonito G."/>
            <person name="Buee M."/>
            <person name="Carver A."/>
            <person name="Chen C."/>
            <person name="Cichocki N."/>
            <person name="Clum A."/>
            <person name="Culley D."/>
            <person name="Crous P.W."/>
            <person name="Fauchery L."/>
            <person name="Girlanda M."/>
            <person name="Hayes R.D."/>
            <person name="Keri Z."/>
            <person name="LaButti K."/>
            <person name="Lipzen A."/>
            <person name="Lombard V."/>
            <person name="Magnuson J."/>
            <person name="Maillard F."/>
            <person name="Murat C."/>
            <person name="Nolan M."/>
            <person name="Ohm R.A."/>
            <person name="Pangilinan J."/>
            <person name="Pereira M.F."/>
            <person name="Perotto S."/>
            <person name="Peter M."/>
            <person name="Pfister S."/>
            <person name="Riley R."/>
            <person name="Sitrit Y."/>
            <person name="Stielow J.B."/>
            <person name="Szollosi G."/>
            <person name="Zifcakova L."/>
            <person name="Stursova M."/>
            <person name="Spatafora J.W."/>
            <person name="Tedersoo L."/>
            <person name="Vaario L.M."/>
            <person name="Yamada A."/>
            <person name="Yan M."/>
            <person name="Wang P."/>
            <person name="Xu J."/>
            <person name="Bruns T."/>
            <person name="Baldrian P."/>
            <person name="Vilgalys R."/>
            <person name="Dunand C."/>
            <person name="Henrissat B."/>
            <person name="Grigoriev I.V."/>
            <person name="Hibbett D."/>
            <person name="Nagy L.G."/>
            <person name="Martin F.M."/>
        </authorList>
    </citation>
    <scope>NUCLEOTIDE SEQUENCE</scope>
    <source>
        <strain evidence="1">P2</strain>
    </source>
</reference>